<comment type="caution">
    <text evidence="6">The sequence shown here is derived from an EMBL/GenBank/DDBJ whole genome shotgun (WGS) entry which is preliminary data.</text>
</comment>
<dbReference type="EMBL" id="QJQB01000573">
    <property type="protein sequence ID" value="PYA55498.1"/>
    <property type="molecule type" value="Genomic_DNA"/>
</dbReference>
<gene>
    <name evidence="6" type="ORF">DMW51_25690</name>
</gene>
<evidence type="ECO:0000313" key="6">
    <source>
        <dbReference type="EMBL" id="PYA55498.1"/>
    </source>
</evidence>
<keyword evidence="1" id="KW-0813">Transport</keyword>
<organism evidence="6 7">
    <name type="scientific">Serratia marcescens</name>
    <dbReference type="NCBI Taxonomy" id="615"/>
    <lineage>
        <taxon>Bacteria</taxon>
        <taxon>Pseudomonadati</taxon>
        <taxon>Pseudomonadota</taxon>
        <taxon>Gammaproteobacteria</taxon>
        <taxon>Enterobacterales</taxon>
        <taxon>Yersiniaceae</taxon>
        <taxon>Serratia</taxon>
    </lineage>
</organism>
<evidence type="ECO:0000313" key="7">
    <source>
        <dbReference type="Proteomes" id="UP000247823"/>
    </source>
</evidence>
<keyword evidence="4" id="KW-0067">ATP-binding</keyword>
<name>A0ABX5N628_SERMA</name>
<reference evidence="6" key="2">
    <citation type="submission" date="2018-06" db="EMBL/GenBank/DDBJ databases">
        <authorList>
            <person name="Martins R.C."/>
            <person name="Perdigao-Neto L.V."/>
            <person name="Costa S.F."/>
            <person name="Levin A.S.S."/>
        </authorList>
    </citation>
    <scope>NUCLEOTIDE SEQUENCE</scope>
    <source>
        <strain evidence="6">1283</strain>
    </source>
</reference>
<dbReference type="PANTHER" id="PTHR43790:SF9">
    <property type="entry name" value="GALACTOFURANOSE TRANSPORTER ATP-BINDING PROTEIN YTFR"/>
    <property type="match status" value="1"/>
</dbReference>
<feature type="non-terminal residue" evidence="6">
    <location>
        <position position="231"/>
    </location>
</feature>
<dbReference type="RefSeq" id="WP_146223502.1">
    <property type="nucleotide sequence ID" value="NZ_QJQB01000573.1"/>
</dbReference>
<reference evidence="6" key="1">
    <citation type="submission" date="2018-06" db="EMBL/GenBank/DDBJ databases">
        <title>Serratia marcescens genome sequencing and assembly.</title>
        <authorList>
            <person name="Martins R.C.R."/>
            <person name="Perdigao-Neto L.V."/>
            <person name="Costa S.F."/>
            <person name="Levin A.S.S."/>
        </authorList>
    </citation>
    <scope>NUCLEOTIDE SEQUENCE</scope>
    <source>
        <strain evidence="6">1283</strain>
    </source>
</reference>
<evidence type="ECO:0000256" key="2">
    <source>
        <dbReference type="ARBA" id="ARBA00022737"/>
    </source>
</evidence>
<dbReference type="PANTHER" id="PTHR43790">
    <property type="entry name" value="CARBOHYDRATE TRANSPORT ATP-BINDING PROTEIN MG119-RELATED"/>
    <property type="match status" value="1"/>
</dbReference>
<dbReference type="Proteomes" id="UP000247823">
    <property type="component" value="Unassembled WGS sequence"/>
</dbReference>
<keyword evidence="3" id="KW-0547">Nucleotide-binding</keyword>
<dbReference type="InterPro" id="IPR003593">
    <property type="entry name" value="AAA+_ATPase"/>
</dbReference>
<sequence>MSTATPSRLEMRNISIAFAGFNALQDVDFTLQGGSIHALVGANGAGKSTLMAILSGAHDHYRGEILIDGRAVEIHSPLQARRHGIHVVQQEVDVALIPTLSVAENIMLDWLNEPGHWLNWAELHRRAAQLLQQWALPLNPRRRLADCTLAEKQQVLLARALSHRCRFLVLDEPTAPLDRAESERLFNVVRRLQSEGIGIVFISHRIHELSDICDRLTVLRDGRRVSEDPMR</sequence>
<dbReference type="InterPro" id="IPR003439">
    <property type="entry name" value="ABC_transporter-like_ATP-bd"/>
</dbReference>
<dbReference type="InterPro" id="IPR050107">
    <property type="entry name" value="ABC_carbohydrate_import_ATPase"/>
</dbReference>
<feature type="domain" description="ABC transporter" evidence="5">
    <location>
        <begin position="9"/>
        <end position="231"/>
    </location>
</feature>
<dbReference type="CDD" id="cd03216">
    <property type="entry name" value="ABC_Carb_Monos_I"/>
    <property type="match status" value="1"/>
</dbReference>
<evidence type="ECO:0000256" key="4">
    <source>
        <dbReference type="ARBA" id="ARBA00022840"/>
    </source>
</evidence>
<dbReference type="Gene3D" id="3.40.50.300">
    <property type="entry name" value="P-loop containing nucleotide triphosphate hydrolases"/>
    <property type="match status" value="1"/>
</dbReference>
<protein>
    <submittedName>
        <fullName evidence="6">ABC transporter</fullName>
    </submittedName>
</protein>
<dbReference type="SMART" id="SM00382">
    <property type="entry name" value="AAA"/>
    <property type="match status" value="1"/>
</dbReference>
<dbReference type="SUPFAM" id="SSF52540">
    <property type="entry name" value="P-loop containing nucleoside triphosphate hydrolases"/>
    <property type="match status" value="1"/>
</dbReference>
<accession>A0ABX5N628</accession>
<keyword evidence="7" id="KW-1185">Reference proteome</keyword>
<evidence type="ECO:0000256" key="1">
    <source>
        <dbReference type="ARBA" id="ARBA00022448"/>
    </source>
</evidence>
<evidence type="ECO:0000259" key="5">
    <source>
        <dbReference type="PROSITE" id="PS50893"/>
    </source>
</evidence>
<proteinExistence type="predicted"/>
<dbReference type="Pfam" id="PF00005">
    <property type="entry name" value="ABC_tran"/>
    <property type="match status" value="1"/>
</dbReference>
<keyword evidence="2" id="KW-0677">Repeat</keyword>
<dbReference type="InterPro" id="IPR027417">
    <property type="entry name" value="P-loop_NTPase"/>
</dbReference>
<dbReference type="PROSITE" id="PS50893">
    <property type="entry name" value="ABC_TRANSPORTER_2"/>
    <property type="match status" value="1"/>
</dbReference>
<evidence type="ECO:0000256" key="3">
    <source>
        <dbReference type="ARBA" id="ARBA00022741"/>
    </source>
</evidence>